<dbReference type="Proteomes" id="UP001233999">
    <property type="component" value="Unassembled WGS sequence"/>
</dbReference>
<protein>
    <submittedName>
        <fullName evidence="1">Uncharacterized protein</fullName>
    </submittedName>
</protein>
<reference evidence="1" key="1">
    <citation type="journal article" date="2023" name="IScience">
        <title>Live-bearing cockroach genome reveals convergent evolutionary mechanisms linked to viviparity in insects and beyond.</title>
        <authorList>
            <person name="Fouks B."/>
            <person name="Harrison M.C."/>
            <person name="Mikhailova A.A."/>
            <person name="Marchal E."/>
            <person name="English S."/>
            <person name="Carruthers M."/>
            <person name="Jennings E.C."/>
            <person name="Chiamaka E.L."/>
            <person name="Frigard R.A."/>
            <person name="Pippel M."/>
            <person name="Attardo G.M."/>
            <person name="Benoit J.B."/>
            <person name="Bornberg-Bauer E."/>
            <person name="Tobe S.S."/>
        </authorList>
    </citation>
    <scope>NUCLEOTIDE SEQUENCE</scope>
    <source>
        <strain evidence="1">Stay&amp;Tobe</strain>
    </source>
</reference>
<proteinExistence type="predicted"/>
<dbReference type="AlphaFoldDB" id="A0AAD8EE62"/>
<reference evidence="1" key="2">
    <citation type="submission" date="2023-05" db="EMBL/GenBank/DDBJ databases">
        <authorList>
            <person name="Fouks B."/>
        </authorList>
    </citation>
    <scope>NUCLEOTIDE SEQUENCE</scope>
    <source>
        <strain evidence="1">Stay&amp;Tobe</strain>
        <tissue evidence="1">Testes</tissue>
    </source>
</reference>
<feature type="non-terminal residue" evidence="1">
    <location>
        <position position="1"/>
    </location>
</feature>
<name>A0AAD8EE62_DIPPU</name>
<feature type="non-terminal residue" evidence="1">
    <location>
        <position position="99"/>
    </location>
</feature>
<accession>A0AAD8EE62</accession>
<evidence type="ECO:0000313" key="2">
    <source>
        <dbReference type="Proteomes" id="UP001233999"/>
    </source>
</evidence>
<sequence>TETLCSLIKALFSTTLFTVVSVSCLTKESIVYRYSLQKLQMFFKQLVYIVRILHCGSGKTFTLRCAALQPFGSNKCRFDQYCQMINRMQIVIQLLKIHF</sequence>
<keyword evidence="2" id="KW-1185">Reference proteome</keyword>
<dbReference type="EMBL" id="JASPKZ010006469">
    <property type="protein sequence ID" value="KAJ9587185.1"/>
    <property type="molecule type" value="Genomic_DNA"/>
</dbReference>
<organism evidence="1 2">
    <name type="scientific">Diploptera punctata</name>
    <name type="common">Pacific beetle cockroach</name>
    <dbReference type="NCBI Taxonomy" id="6984"/>
    <lineage>
        <taxon>Eukaryota</taxon>
        <taxon>Metazoa</taxon>
        <taxon>Ecdysozoa</taxon>
        <taxon>Arthropoda</taxon>
        <taxon>Hexapoda</taxon>
        <taxon>Insecta</taxon>
        <taxon>Pterygota</taxon>
        <taxon>Neoptera</taxon>
        <taxon>Polyneoptera</taxon>
        <taxon>Dictyoptera</taxon>
        <taxon>Blattodea</taxon>
        <taxon>Blaberoidea</taxon>
        <taxon>Blaberidae</taxon>
        <taxon>Diplopterinae</taxon>
        <taxon>Diploptera</taxon>
    </lineage>
</organism>
<evidence type="ECO:0000313" key="1">
    <source>
        <dbReference type="EMBL" id="KAJ9587185.1"/>
    </source>
</evidence>
<comment type="caution">
    <text evidence="1">The sequence shown here is derived from an EMBL/GenBank/DDBJ whole genome shotgun (WGS) entry which is preliminary data.</text>
</comment>
<gene>
    <name evidence="1" type="ORF">L9F63_019294</name>
</gene>